<keyword evidence="2" id="KW-1185">Reference proteome</keyword>
<name>A0AAD5PYJ7_9CRUS</name>
<evidence type="ECO:0000313" key="2">
    <source>
        <dbReference type="Proteomes" id="UP000820818"/>
    </source>
</evidence>
<protein>
    <submittedName>
        <fullName evidence="1">Uncharacterized protein</fullName>
    </submittedName>
</protein>
<accession>A0AAD5PYJ7</accession>
<reference evidence="1 2" key="1">
    <citation type="submission" date="2022-05" db="EMBL/GenBank/DDBJ databases">
        <title>A multi-omics perspective on studying reproductive biology in Daphnia sinensis.</title>
        <authorList>
            <person name="Jia J."/>
        </authorList>
    </citation>
    <scope>NUCLEOTIDE SEQUENCE [LARGE SCALE GENOMIC DNA]</scope>
    <source>
        <strain evidence="1 2">WSL</strain>
    </source>
</reference>
<organism evidence="1 2">
    <name type="scientific">Daphnia sinensis</name>
    <dbReference type="NCBI Taxonomy" id="1820382"/>
    <lineage>
        <taxon>Eukaryota</taxon>
        <taxon>Metazoa</taxon>
        <taxon>Ecdysozoa</taxon>
        <taxon>Arthropoda</taxon>
        <taxon>Crustacea</taxon>
        <taxon>Branchiopoda</taxon>
        <taxon>Diplostraca</taxon>
        <taxon>Cladocera</taxon>
        <taxon>Anomopoda</taxon>
        <taxon>Daphniidae</taxon>
        <taxon>Daphnia</taxon>
        <taxon>Daphnia similis group</taxon>
    </lineage>
</organism>
<comment type="caution">
    <text evidence="1">The sequence shown here is derived from an EMBL/GenBank/DDBJ whole genome shotgun (WGS) entry which is preliminary data.</text>
</comment>
<dbReference type="EMBL" id="WJBH02000001">
    <property type="protein sequence ID" value="KAI9564227.1"/>
    <property type="molecule type" value="Genomic_DNA"/>
</dbReference>
<sequence>MKVFINSIAKIHQVMSSALPSSELVFAVVLASLVTLPSPQVIMMVCYVLLFTVTAILTGDIHPCFCPFELGMLTNSWSATAPNIAIFIDIIDLCHYIKTRPVISTSFIHRFQLNTSLT</sequence>
<dbReference type="Proteomes" id="UP000820818">
    <property type="component" value="Linkage Group LG1"/>
</dbReference>
<gene>
    <name evidence="1" type="ORF">GHT06_007965</name>
</gene>
<proteinExistence type="predicted"/>
<dbReference type="AlphaFoldDB" id="A0AAD5PYJ7"/>
<evidence type="ECO:0000313" key="1">
    <source>
        <dbReference type="EMBL" id="KAI9564227.1"/>
    </source>
</evidence>